<dbReference type="Proteomes" id="UP000688137">
    <property type="component" value="Unassembled WGS sequence"/>
</dbReference>
<evidence type="ECO:0000313" key="2">
    <source>
        <dbReference type="Proteomes" id="UP000688137"/>
    </source>
</evidence>
<organism evidence="1 2">
    <name type="scientific">Paramecium primaurelia</name>
    <dbReference type="NCBI Taxonomy" id="5886"/>
    <lineage>
        <taxon>Eukaryota</taxon>
        <taxon>Sar</taxon>
        <taxon>Alveolata</taxon>
        <taxon>Ciliophora</taxon>
        <taxon>Intramacronucleata</taxon>
        <taxon>Oligohymenophorea</taxon>
        <taxon>Peniculida</taxon>
        <taxon>Parameciidae</taxon>
        <taxon>Paramecium</taxon>
    </lineage>
</organism>
<dbReference type="EMBL" id="CAJJDM010000081">
    <property type="protein sequence ID" value="CAD8087515.1"/>
    <property type="molecule type" value="Genomic_DNA"/>
</dbReference>
<name>A0A8S1NEI7_PARPR</name>
<evidence type="ECO:0000313" key="1">
    <source>
        <dbReference type="EMBL" id="CAD8087515.1"/>
    </source>
</evidence>
<keyword evidence="2" id="KW-1185">Reference proteome</keyword>
<gene>
    <name evidence="1" type="ORF">PPRIM_AZ9-3.1.T0780238</name>
</gene>
<sequence length="97" mass="12066">MQLTNITIFPFEYLFEVKTKPRILLKKSNRLYKVQLIAILWQYPKYVPKVILKSILQYLHRVYYRYSDHLQFQSQIDQIYHKLQKEKFTVNNQRQQE</sequence>
<dbReference type="AlphaFoldDB" id="A0A8S1NEI7"/>
<comment type="caution">
    <text evidence="1">The sequence shown here is derived from an EMBL/GenBank/DDBJ whole genome shotgun (WGS) entry which is preliminary data.</text>
</comment>
<reference evidence="1" key="1">
    <citation type="submission" date="2021-01" db="EMBL/GenBank/DDBJ databases">
        <authorList>
            <consortium name="Genoscope - CEA"/>
            <person name="William W."/>
        </authorList>
    </citation>
    <scope>NUCLEOTIDE SEQUENCE</scope>
</reference>
<proteinExistence type="predicted"/>
<protein>
    <submittedName>
        <fullName evidence="1">Uncharacterized protein</fullName>
    </submittedName>
</protein>
<accession>A0A8S1NEI7</accession>